<dbReference type="Proteomes" id="UP001295684">
    <property type="component" value="Unassembled WGS sequence"/>
</dbReference>
<feature type="coiled-coil region" evidence="1">
    <location>
        <begin position="68"/>
        <end position="116"/>
    </location>
</feature>
<keyword evidence="3" id="KW-1185">Reference proteome</keyword>
<dbReference type="EMBL" id="CAMPGE010023953">
    <property type="protein sequence ID" value="CAI2381824.1"/>
    <property type="molecule type" value="Genomic_DNA"/>
</dbReference>
<comment type="caution">
    <text evidence="2">The sequence shown here is derived from an EMBL/GenBank/DDBJ whole genome shotgun (WGS) entry which is preliminary data.</text>
</comment>
<evidence type="ECO:0000313" key="2">
    <source>
        <dbReference type="EMBL" id="CAI2381824.1"/>
    </source>
</evidence>
<name>A0AAD1XZG1_EUPCR</name>
<sequence length="165" mass="19446">MGSKGSMKFIGLNLSGSEAKQVKEKKRFLNLLNEVKFKDVIDQAPLLNFMEDLCINWRIGFKDDKAIIDKLKSELNEEKALISKCKKLNANLKNKVSKVKRENERVESNITKLEIKRKFMEYRRQQKMIAPHKLALHHKYKKELNQIIRRCVTKTSNKEFYTSED</sequence>
<keyword evidence="1" id="KW-0175">Coiled coil</keyword>
<accession>A0AAD1XZG1</accession>
<gene>
    <name evidence="2" type="ORF">ECRASSUSDP1_LOCUS23290</name>
</gene>
<dbReference type="AlphaFoldDB" id="A0AAD1XZG1"/>
<evidence type="ECO:0000313" key="3">
    <source>
        <dbReference type="Proteomes" id="UP001295684"/>
    </source>
</evidence>
<evidence type="ECO:0000256" key="1">
    <source>
        <dbReference type="SAM" id="Coils"/>
    </source>
</evidence>
<reference evidence="2" key="1">
    <citation type="submission" date="2023-07" db="EMBL/GenBank/DDBJ databases">
        <authorList>
            <consortium name="AG Swart"/>
            <person name="Singh M."/>
            <person name="Singh A."/>
            <person name="Seah K."/>
            <person name="Emmerich C."/>
        </authorList>
    </citation>
    <scope>NUCLEOTIDE SEQUENCE</scope>
    <source>
        <strain evidence="2">DP1</strain>
    </source>
</reference>
<protein>
    <submittedName>
        <fullName evidence="2">Uncharacterized protein</fullName>
    </submittedName>
</protein>
<organism evidence="2 3">
    <name type="scientific">Euplotes crassus</name>
    <dbReference type="NCBI Taxonomy" id="5936"/>
    <lineage>
        <taxon>Eukaryota</taxon>
        <taxon>Sar</taxon>
        <taxon>Alveolata</taxon>
        <taxon>Ciliophora</taxon>
        <taxon>Intramacronucleata</taxon>
        <taxon>Spirotrichea</taxon>
        <taxon>Hypotrichia</taxon>
        <taxon>Euplotida</taxon>
        <taxon>Euplotidae</taxon>
        <taxon>Moneuplotes</taxon>
    </lineage>
</organism>
<proteinExistence type="predicted"/>